<dbReference type="InterPro" id="IPR003439">
    <property type="entry name" value="ABC_transporter-like_ATP-bd"/>
</dbReference>
<dbReference type="GO" id="GO:0005524">
    <property type="term" value="F:ATP binding"/>
    <property type="evidence" value="ECO:0007669"/>
    <property type="project" value="UniProtKB-KW"/>
</dbReference>
<evidence type="ECO:0000256" key="3">
    <source>
        <dbReference type="ARBA" id="ARBA00022840"/>
    </source>
</evidence>
<gene>
    <name evidence="5" type="ORF">CSW14_05360</name>
</gene>
<dbReference type="PANTHER" id="PTHR45772">
    <property type="entry name" value="CONSERVED COMPONENT OF ABC TRANSPORTER FOR NATURAL AMINO ACIDS-RELATED"/>
    <property type="match status" value="1"/>
</dbReference>
<organism evidence="5 6">
    <name type="scientific">Thermus scotoductus</name>
    <dbReference type="NCBI Taxonomy" id="37636"/>
    <lineage>
        <taxon>Bacteria</taxon>
        <taxon>Thermotogati</taxon>
        <taxon>Deinococcota</taxon>
        <taxon>Deinococci</taxon>
        <taxon>Thermales</taxon>
        <taxon>Thermaceae</taxon>
        <taxon>Thermus</taxon>
    </lineage>
</organism>
<accession>A0A430VSX9</accession>
<dbReference type="SUPFAM" id="SSF52540">
    <property type="entry name" value="P-loop containing nucleoside triphosphate hydrolases"/>
    <property type="match status" value="1"/>
</dbReference>
<dbReference type="Gene3D" id="3.40.50.300">
    <property type="entry name" value="P-loop containing nucleotide triphosphate hydrolases"/>
    <property type="match status" value="1"/>
</dbReference>
<sequence length="253" mass="27804">MPQNRSDKPLLEARDLHLRFGGVIAAAGINLKVYPGKFLAIIGPNGAGKSTFLNICTGYLRPERGQVFLEGREITGLPPRTIANMGVARAFQIPQLFTDKTVEENLLLALAAREGFWRWLPLRAKDRVEEGQRLLRALGLEPFASFAVAETPEGVRKLLDVGMALALRPKLLLLDEPTSGVSSEEKLRVMDTLVQALRAQGVTAVFVEHDMDVVRRYADRVAVWAEGKIMVEGEPGEVLKDPQVLATVVGVEE</sequence>
<dbReference type="AlphaFoldDB" id="A0A430VSX9"/>
<dbReference type="GO" id="GO:0005886">
    <property type="term" value="C:plasma membrane"/>
    <property type="evidence" value="ECO:0007669"/>
    <property type="project" value="TreeGrafter"/>
</dbReference>
<dbReference type="InterPro" id="IPR051120">
    <property type="entry name" value="ABC_AA/LPS_Transport"/>
</dbReference>
<dbReference type="SMART" id="SM00382">
    <property type="entry name" value="AAA"/>
    <property type="match status" value="1"/>
</dbReference>
<keyword evidence="3 5" id="KW-0067">ATP-binding</keyword>
<name>A0A430VSX9_THESC</name>
<dbReference type="PROSITE" id="PS50893">
    <property type="entry name" value="ABC_TRANSPORTER_2"/>
    <property type="match status" value="1"/>
</dbReference>
<dbReference type="PANTHER" id="PTHR45772:SF9">
    <property type="entry name" value="CONSERVED COMPONENT OF ABC TRANSPORTER FOR NATURAL AMINO ACIDS"/>
    <property type="match status" value="1"/>
</dbReference>
<feature type="domain" description="ABC transporter" evidence="4">
    <location>
        <begin position="11"/>
        <end position="251"/>
    </location>
</feature>
<dbReference type="InterPro" id="IPR003593">
    <property type="entry name" value="AAA+_ATPase"/>
</dbReference>
<dbReference type="Proteomes" id="UP000287467">
    <property type="component" value="Unassembled WGS sequence"/>
</dbReference>
<evidence type="ECO:0000313" key="5">
    <source>
        <dbReference type="EMBL" id="RTI57147.1"/>
    </source>
</evidence>
<evidence type="ECO:0000259" key="4">
    <source>
        <dbReference type="PROSITE" id="PS50893"/>
    </source>
</evidence>
<dbReference type="GO" id="GO:0016887">
    <property type="term" value="F:ATP hydrolysis activity"/>
    <property type="evidence" value="ECO:0007669"/>
    <property type="project" value="InterPro"/>
</dbReference>
<dbReference type="EMBL" id="PEMW01000140">
    <property type="protein sequence ID" value="RTI57147.1"/>
    <property type="molecule type" value="Genomic_DNA"/>
</dbReference>
<evidence type="ECO:0000313" key="6">
    <source>
        <dbReference type="Proteomes" id="UP000287467"/>
    </source>
</evidence>
<evidence type="ECO:0000256" key="2">
    <source>
        <dbReference type="ARBA" id="ARBA00022741"/>
    </source>
</evidence>
<reference evidence="5 6" key="1">
    <citation type="journal article" date="2019" name="Extremophiles">
        <title>Biogeography of thermophiles and predominance of Thermus scotoductus in domestic water heaters.</title>
        <authorList>
            <person name="Wilpiszeski R.L."/>
            <person name="Zhang Z."/>
            <person name="House C.H."/>
        </authorList>
    </citation>
    <scope>NUCLEOTIDE SEQUENCE [LARGE SCALE GENOMIC DNA]</scope>
    <source>
        <strain evidence="5 6">1_S1</strain>
    </source>
</reference>
<comment type="caution">
    <text evidence="5">The sequence shown here is derived from an EMBL/GenBank/DDBJ whole genome shotgun (WGS) entry which is preliminary data.</text>
</comment>
<protein>
    <submittedName>
        <fullName evidence="5">ABC transporter ATP-binding protein</fullName>
    </submittedName>
</protein>
<proteinExistence type="predicted"/>
<dbReference type="Pfam" id="PF00005">
    <property type="entry name" value="ABC_tran"/>
    <property type="match status" value="1"/>
</dbReference>
<keyword evidence="2" id="KW-0547">Nucleotide-binding</keyword>
<evidence type="ECO:0000256" key="1">
    <source>
        <dbReference type="ARBA" id="ARBA00022448"/>
    </source>
</evidence>
<keyword evidence="1" id="KW-0813">Transport</keyword>
<dbReference type="InterPro" id="IPR027417">
    <property type="entry name" value="P-loop_NTPase"/>
</dbReference>